<evidence type="ECO:0000313" key="1">
    <source>
        <dbReference type="EMBL" id="SFL88748.1"/>
    </source>
</evidence>
<reference evidence="1 2" key="1">
    <citation type="submission" date="2016-10" db="EMBL/GenBank/DDBJ databases">
        <authorList>
            <person name="Varghese N."/>
            <person name="Submissions S."/>
        </authorList>
    </citation>
    <scope>NUCLEOTIDE SEQUENCE [LARGE SCALE GENOMIC DNA]</scope>
    <source>
        <strain evidence="1 2">DSM 1741</strain>
    </source>
</reference>
<dbReference type="Proteomes" id="UP000199581">
    <property type="component" value="Unassembled WGS sequence"/>
</dbReference>
<keyword evidence="2" id="KW-1185">Reference proteome</keyword>
<dbReference type="EMBL" id="FOTO01000008">
    <property type="protein sequence ID" value="SFL88748.1"/>
    <property type="molecule type" value="Genomic_DNA"/>
</dbReference>
<evidence type="ECO:0008006" key="3">
    <source>
        <dbReference type="Google" id="ProtNLM"/>
    </source>
</evidence>
<proteinExistence type="predicted"/>
<name>A0A8G2C419_DESNO</name>
<protein>
    <recommendedName>
        <fullName evidence="3">Transposase DDE domain-containing protein</fullName>
    </recommendedName>
</protein>
<dbReference type="AlphaFoldDB" id="A0A8G2C419"/>
<sequence length="93" mass="10347">MTVTKISGIIVGALSFPDNPFDGNTRPAVLSQVESIIGKRPTMAICDRGDSVNQFMARATFNFRKFIRILYFLCLKFLEHGLRPNVQPVQGCA</sequence>
<accession>A0A8G2C419</accession>
<comment type="caution">
    <text evidence="1">The sequence shown here is derived from an EMBL/GenBank/DDBJ whole genome shotgun (WGS) entry which is preliminary data.</text>
</comment>
<gene>
    <name evidence="1" type="ORF">SAMN05421830_108125</name>
</gene>
<evidence type="ECO:0000313" key="2">
    <source>
        <dbReference type="Proteomes" id="UP000199581"/>
    </source>
</evidence>
<organism evidence="1 2">
    <name type="scientific">Desulfomicrobium norvegicum (strain DSM 1741 / NCIMB 8310)</name>
    <name type="common">Desulfovibrio baculatus (strain Norway 4)</name>
    <name type="synonym">Desulfovibrio desulfuricans (strain Norway 4)</name>
    <dbReference type="NCBI Taxonomy" id="52561"/>
    <lineage>
        <taxon>Bacteria</taxon>
        <taxon>Pseudomonadati</taxon>
        <taxon>Thermodesulfobacteriota</taxon>
        <taxon>Desulfovibrionia</taxon>
        <taxon>Desulfovibrionales</taxon>
        <taxon>Desulfomicrobiaceae</taxon>
        <taxon>Desulfomicrobium</taxon>
    </lineage>
</organism>